<dbReference type="EMBL" id="KN836321">
    <property type="protein sequence ID" value="KIK32249.1"/>
    <property type="molecule type" value="Genomic_DNA"/>
</dbReference>
<proteinExistence type="predicted"/>
<dbReference type="HOGENOM" id="CLU_2869125_0_0_1"/>
<name>A0A0D0A247_9AGAM</name>
<organism evidence="1 2">
    <name type="scientific">Suillus luteus UH-Slu-Lm8-n1</name>
    <dbReference type="NCBI Taxonomy" id="930992"/>
    <lineage>
        <taxon>Eukaryota</taxon>
        <taxon>Fungi</taxon>
        <taxon>Dikarya</taxon>
        <taxon>Basidiomycota</taxon>
        <taxon>Agaricomycotina</taxon>
        <taxon>Agaricomycetes</taxon>
        <taxon>Agaricomycetidae</taxon>
        <taxon>Boletales</taxon>
        <taxon>Suillineae</taxon>
        <taxon>Suillaceae</taxon>
        <taxon>Suillus</taxon>
    </lineage>
</organism>
<accession>A0A0D0A247</accession>
<dbReference type="Proteomes" id="UP000054485">
    <property type="component" value="Unassembled WGS sequence"/>
</dbReference>
<reference evidence="2" key="2">
    <citation type="submission" date="2015-01" db="EMBL/GenBank/DDBJ databases">
        <title>Evolutionary Origins and Diversification of the Mycorrhizal Mutualists.</title>
        <authorList>
            <consortium name="DOE Joint Genome Institute"/>
            <consortium name="Mycorrhizal Genomics Consortium"/>
            <person name="Kohler A."/>
            <person name="Kuo A."/>
            <person name="Nagy L.G."/>
            <person name="Floudas D."/>
            <person name="Copeland A."/>
            <person name="Barry K.W."/>
            <person name="Cichocki N."/>
            <person name="Veneault-Fourrey C."/>
            <person name="LaButti K."/>
            <person name="Lindquist E.A."/>
            <person name="Lipzen A."/>
            <person name="Lundell T."/>
            <person name="Morin E."/>
            <person name="Murat C."/>
            <person name="Riley R."/>
            <person name="Ohm R."/>
            <person name="Sun H."/>
            <person name="Tunlid A."/>
            <person name="Henrissat B."/>
            <person name="Grigoriev I.V."/>
            <person name="Hibbett D.S."/>
            <person name="Martin F."/>
        </authorList>
    </citation>
    <scope>NUCLEOTIDE SEQUENCE [LARGE SCALE GENOMIC DNA]</scope>
    <source>
        <strain evidence="2">UH-Slu-Lm8-n1</strain>
    </source>
</reference>
<reference evidence="1 2" key="1">
    <citation type="submission" date="2014-04" db="EMBL/GenBank/DDBJ databases">
        <authorList>
            <consortium name="DOE Joint Genome Institute"/>
            <person name="Kuo A."/>
            <person name="Ruytinx J."/>
            <person name="Rineau F."/>
            <person name="Colpaert J."/>
            <person name="Kohler A."/>
            <person name="Nagy L.G."/>
            <person name="Floudas D."/>
            <person name="Copeland A."/>
            <person name="Barry K.W."/>
            <person name="Cichocki N."/>
            <person name="Veneault-Fourrey C."/>
            <person name="LaButti K."/>
            <person name="Lindquist E.A."/>
            <person name="Lipzen A."/>
            <person name="Lundell T."/>
            <person name="Morin E."/>
            <person name="Murat C."/>
            <person name="Sun H."/>
            <person name="Tunlid A."/>
            <person name="Henrissat B."/>
            <person name="Grigoriev I.V."/>
            <person name="Hibbett D.S."/>
            <person name="Martin F."/>
            <person name="Nordberg H.P."/>
            <person name="Cantor M.N."/>
            <person name="Hua S.X."/>
        </authorList>
    </citation>
    <scope>NUCLEOTIDE SEQUENCE [LARGE SCALE GENOMIC DNA]</scope>
    <source>
        <strain evidence="1 2">UH-Slu-Lm8-n1</strain>
    </source>
</reference>
<dbReference type="AlphaFoldDB" id="A0A0D0A247"/>
<keyword evidence="2" id="KW-1185">Reference proteome</keyword>
<dbReference type="InParanoid" id="A0A0D0A247"/>
<sequence length="64" mass="7111">MFPSMVSLRCSDPSLVCLYHVGISQKIFNHYLGSVLALKTEGGRVMSSHILVRWSLASASIFRL</sequence>
<protein>
    <submittedName>
        <fullName evidence="1">Uncharacterized protein</fullName>
    </submittedName>
</protein>
<gene>
    <name evidence="1" type="ORF">CY34DRAFT_814373</name>
</gene>
<evidence type="ECO:0000313" key="2">
    <source>
        <dbReference type="Proteomes" id="UP000054485"/>
    </source>
</evidence>
<evidence type="ECO:0000313" key="1">
    <source>
        <dbReference type="EMBL" id="KIK32249.1"/>
    </source>
</evidence>